<dbReference type="Gene3D" id="3.40.50.2000">
    <property type="entry name" value="Glycogen Phosphorylase B"/>
    <property type="match status" value="1"/>
</dbReference>
<dbReference type="Pfam" id="PF13439">
    <property type="entry name" value="Glyco_transf_4"/>
    <property type="match status" value="1"/>
</dbReference>
<dbReference type="OrthoDB" id="101033at2157"/>
<dbReference type="RefSeq" id="WP_013906478.1">
    <property type="nucleotide sequence ID" value="NC_015680.1"/>
</dbReference>
<dbReference type="SUPFAM" id="SSF53756">
    <property type="entry name" value="UDP-Glycosyltransferase/glycogen phosphorylase"/>
    <property type="match status" value="1"/>
</dbReference>
<organism evidence="2 3">
    <name type="scientific">Pyrococcus yayanosii (strain CH1 / JCM 16557)</name>
    <dbReference type="NCBI Taxonomy" id="529709"/>
    <lineage>
        <taxon>Archaea</taxon>
        <taxon>Methanobacteriati</taxon>
        <taxon>Methanobacteriota</taxon>
        <taxon>Thermococci</taxon>
        <taxon>Thermococcales</taxon>
        <taxon>Thermococcaceae</taxon>
        <taxon>Pyrococcus</taxon>
    </lineage>
</organism>
<keyword evidence="3" id="KW-1185">Reference proteome</keyword>
<gene>
    <name evidence="2" type="ordered locus">PYCH_17630</name>
</gene>
<sequence>MRILQVVHGLYPMRKAGTEIYTYYLSRELAKEHEVHVFYPVFEKTAKRELRIREIKREGMHLHELVIPNGILDKIKRLWSSMFFENTYRNLEIEEIFEKLLKEVNPDIIHFQHLIGLSAGLIEIAKRHGFPTVLTLHDYWFMCPTINLLRWDYSLCEGLHPEMCWSEKQLYNLGEI</sequence>
<dbReference type="GeneID" id="10838326"/>
<dbReference type="KEGG" id="pya:PYCH_17630"/>
<keyword evidence="2" id="KW-0808">Transferase</keyword>
<dbReference type="eggNOG" id="arCOG07826">
    <property type="taxonomic scope" value="Archaea"/>
</dbReference>
<dbReference type="AlphaFoldDB" id="F8AEF5"/>
<reference evidence="2 3" key="1">
    <citation type="journal article" date="2011" name="J. Bacteriol.">
        <title>Complete genome sequence of the obligate piezophilic hyperthermophilic archaeon Pyrococcus yayanosii CH1.</title>
        <authorList>
            <person name="Jun X."/>
            <person name="Lupeng L."/>
            <person name="Minjuan X."/>
            <person name="Oger P."/>
            <person name="Fengping W."/>
            <person name="Jebbar M."/>
            <person name="Xiang X."/>
        </authorList>
    </citation>
    <scope>NUCLEOTIDE SEQUENCE [LARGE SCALE GENOMIC DNA]</scope>
    <source>
        <strain evidence="3">CH1 / JCM 16557</strain>
    </source>
</reference>
<accession>F8AEF5</accession>
<dbReference type="EMBL" id="CP002779">
    <property type="protein sequence ID" value="AEH25422.1"/>
    <property type="molecule type" value="Genomic_DNA"/>
</dbReference>
<dbReference type="Proteomes" id="UP000008386">
    <property type="component" value="Chromosome"/>
</dbReference>
<dbReference type="GO" id="GO:0016740">
    <property type="term" value="F:transferase activity"/>
    <property type="evidence" value="ECO:0007669"/>
    <property type="project" value="UniProtKB-KW"/>
</dbReference>
<evidence type="ECO:0000313" key="3">
    <source>
        <dbReference type="Proteomes" id="UP000008386"/>
    </source>
</evidence>
<evidence type="ECO:0000259" key="1">
    <source>
        <dbReference type="Pfam" id="PF13439"/>
    </source>
</evidence>
<dbReference type="InterPro" id="IPR028098">
    <property type="entry name" value="Glyco_trans_4-like_N"/>
</dbReference>
<feature type="domain" description="Glycosyltransferase subfamily 4-like N-terminal" evidence="1">
    <location>
        <begin position="17"/>
        <end position="141"/>
    </location>
</feature>
<evidence type="ECO:0000313" key="2">
    <source>
        <dbReference type="EMBL" id="AEH25422.1"/>
    </source>
</evidence>
<protein>
    <submittedName>
        <fullName evidence="2">Glycosyl transferase, group 1 family protein</fullName>
    </submittedName>
</protein>
<dbReference type="HOGENOM" id="CLU_1521935_0_0_2"/>
<name>F8AEF5_PYRYC</name>
<proteinExistence type="predicted"/>